<organism evidence="2 3">
    <name type="scientific">Nocardioides dubius</name>
    <dbReference type="NCBI Taxonomy" id="317019"/>
    <lineage>
        <taxon>Bacteria</taxon>
        <taxon>Bacillati</taxon>
        <taxon>Actinomycetota</taxon>
        <taxon>Actinomycetes</taxon>
        <taxon>Propionibacteriales</taxon>
        <taxon>Nocardioidaceae</taxon>
        <taxon>Nocardioides</taxon>
    </lineage>
</organism>
<evidence type="ECO:0000259" key="1">
    <source>
        <dbReference type="Pfam" id="PF09995"/>
    </source>
</evidence>
<evidence type="ECO:0000313" key="3">
    <source>
        <dbReference type="Proteomes" id="UP001501581"/>
    </source>
</evidence>
<feature type="domain" description="ER-bound oxygenase mpaB/mpaB'/Rubber oxygenase catalytic" evidence="1">
    <location>
        <begin position="28"/>
        <end position="250"/>
    </location>
</feature>
<evidence type="ECO:0000313" key="2">
    <source>
        <dbReference type="EMBL" id="GAA1099088.1"/>
    </source>
</evidence>
<name>A0ABP4E9E0_9ACTN</name>
<sequence>MAQLPATVDSTAHGADAFDPSDYLEGISAVFAGMANVIMQLGHPAVGYGVYESKVDSGNAMKRPFKRARTTGTFLAVALLGDQRDQRDMRKAIDSVHRHVRSGPQSPVRYNAFSPDLQLWVGACLAKGTFDIIEALHGLPDEETMELLLQHFGAFATSLQVRPEQWPSSMAAFDAYWQEGLRRIEIDDTIREHLLILLNLGNMPAPLAVPLRGIVRWINTGFLPDSFRRQMRLGWTARDERRFRRLMRAYGAFSRRLPKVLRLFPLNLYLWDLRRRVRTGKPIV</sequence>
<protein>
    <submittedName>
        <fullName evidence="2">Oxygenase MpaB family protein</fullName>
    </submittedName>
</protein>
<dbReference type="Proteomes" id="UP001501581">
    <property type="component" value="Unassembled WGS sequence"/>
</dbReference>
<gene>
    <name evidence="2" type="ORF">GCM10009668_15860</name>
</gene>
<proteinExistence type="predicted"/>
<keyword evidence="3" id="KW-1185">Reference proteome</keyword>
<dbReference type="RefSeq" id="WP_343993111.1">
    <property type="nucleotide sequence ID" value="NZ_BAAALG010000006.1"/>
</dbReference>
<dbReference type="Pfam" id="PF09995">
    <property type="entry name" value="MPAB_Lcp_cat"/>
    <property type="match status" value="1"/>
</dbReference>
<dbReference type="PANTHER" id="PTHR36151">
    <property type="entry name" value="BLR2777 PROTEIN"/>
    <property type="match status" value="1"/>
</dbReference>
<dbReference type="InterPro" id="IPR018713">
    <property type="entry name" value="MPAB/Lcp_cat_dom"/>
</dbReference>
<accession>A0ABP4E9E0</accession>
<comment type="caution">
    <text evidence="2">The sequence shown here is derived from an EMBL/GenBank/DDBJ whole genome shotgun (WGS) entry which is preliminary data.</text>
</comment>
<dbReference type="EMBL" id="BAAALG010000006">
    <property type="protein sequence ID" value="GAA1099088.1"/>
    <property type="molecule type" value="Genomic_DNA"/>
</dbReference>
<dbReference type="PANTHER" id="PTHR36151:SF3">
    <property type="entry name" value="ER-BOUND OXYGENASE MPAB_MPAB'_RUBBER OXYGENASE CATALYTIC DOMAIN-CONTAINING PROTEIN"/>
    <property type="match status" value="1"/>
</dbReference>
<reference evidence="3" key="1">
    <citation type="journal article" date="2019" name="Int. J. Syst. Evol. Microbiol.">
        <title>The Global Catalogue of Microorganisms (GCM) 10K type strain sequencing project: providing services to taxonomists for standard genome sequencing and annotation.</title>
        <authorList>
            <consortium name="The Broad Institute Genomics Platform"/>
            <consortium name="The Broad Institute Genome Sequencing Center for Infectious Disease"/>
            <person name="Wu L."/>
            <person name="Ma J."/>
        </authorList>
    </citation>
    <scope>NUCLEOTIDE SEQUENCE [LARGE SCALE GENOMIC DNA]</scope>
    <source>
        <strain evidence="3">JCM 13008</strain>
    </source>
</reference>